<gene>
    <name evidence="8" type="ORF">E5288_WYG003971</name>
</gene>
<dbReference type="InterPro" id="IPR012674">
    <property type="entry name" value="Calycin"/>
</dbReference>
<dbReference type="PROSITE" id="PS00213">
    <property type="entry name" value="LIPOCALIN"/>
    <property type="match status" value="1"/>
</dbReference>
<dbReference type="PANTHER" id="PTHR11430">
    <property type="entry name" value="LIPOCALIN"/>
    <property type="match status" value="1"/>
</dbReference>
<evidence type="ECO:0000256" key="4">
    <source>
        <dbReference type="ARBA" id="ARBA00022525"/>
    </source>
</evidence>
<feature type="domain" description="Lipocalin/cytosolic fatty-acid binding" evidence="7">
    <location>
        <begin position="513"/>
        <end position="647"/>
    </location>
</feature>
<reference evidence="8" key="1">
    <citation type="submission" date="2019-10" db="EMBL/GenBank/DDBJ databases">
        <title>The sequence and de novo assembly of the wild yak genome.</title>
        <authorList>
            <person name="Liu Y."/>
        </authorList>
    </citation>
    <scope>NUCLEOTIDE SEQUENCE [LARGE SCALE GENOMIC DNA]</scope>
    <source>
        <strain evidence="8">WY2019</strain>
    </source>
</reference>
<dbReference type="InterPro" id="IPR002450">
    <property type="entry name" value="von_Ebner_gland"/>
</dbReference>
<dbReference type="InterPro" id="IPR002345">
    <property type="entry name" value="Lipocalin"/>
</dbReference>
<keyword evidence="5 6" id="KW-0732">Signal</keyword>
<proteinExistence type="inferred from homology"/>
<dbReference type="InterPro" id="IPR000566">
    <property type="entry name" value="Lipocln_cytosolic_FA-bd_dom"/>
</dbReference>
<dbReference type="InterPro" id="IPR022272">
    <property type="entry name" value="Lipocalin_CS"/>
</dbReference>
<dbReference type="EMBL" id="VBQZ03000207">
    <property type="protein sequence ID" value="MXQ97920.1"/>
    <property type="molecule type" value="Genomic_DNA"/>
</dbReference>
<comment type="similarity">
    <text evidence="2">Belongs to the calycin superfamily. Lipocalin family.</text>
</comment>
<dbReference type="PANTHER" id="PTHR11430:SF10">
    <property type="entry name" value="EPIDIDYMAL-SPECIFIC LIPOCALIN-6"/>
    <property type="match status" value="1"/>
</dbReference>
<comment type="caution">
    <text evidence="8">The sequence shown here is derived from an EMBL/GenBank/DDBJ whole genome shotgun (WGS) entry which is preliminary data.</text>
</comment>
<comment type="subcellular location">
    <subcellularLocation>
        <location evidence="1">Secreted</location>
    </subcellularLocation>
</comment>
<dbReference type="GO" id="GO:0036094">
    <property type="term" value="F:small molecule binding"/>
    <property type="evidence" value="ECO:0007669"/>
    <property type="project" value="InterPro"/>
</dbReference>
<evidence type="ECO:0000313" key="9">
    <source>
        <dbReference type="Proteomes" id="UP000322234"/>
    </source>
</evidence>
<evidence type="ECO:0000256" key="6">
    <source>
        <dbReference type="SAM" id="SignalP"/>
    </source>
</evidence>
<dbReference type="PRINTS" id="PR01175">
    <property type="entry name" value="VNEBNERGLAND"/>
</dbReference>
<feature type="domain" description="Lipocalin/cytosolic fatty-acid binding" evidence="7">
    <location>
        <begin position="33"/>
        <end position="160"/>
    </location>
</feature>
<dbReference type="SUPFAM" id="SSF50814">
    <property type="entry name" value="Lipocalins"/>
    <property type="match status" value="4"/>
</dbReference>
<evidence type="ECO:0000256" key="1">
    <source>
        <dbReference type="ARBA" id="ARBA00004613"/>
    </source>
</evidence>
<keyword evidence="4" id="KW-0964">Secreted</keyword>
<name>A0A6B0S755_9CETA</name>
<dbReference type="Gene3D" id="2.40.128.20">
    <property type="match status" value="4"/>
</dbReference>
<protein>
    <recommendedName>
        <fullName evidence="7">Lipocalin/cytosolic fatty-acid binding domain-containing protein</fullName>
    </recommendedName>
</protein>
<evidence type="ECO:0000313" key="8">
    <source>
        <dbReference type="EMBL" id="MXQ97920.1"/>
    </source>
</evidence>
<evidence type="ECO:0000256" key="3">
    <source>
        <dbReference type="ARBA" id="ARBA00022448"/>
    </source>
</evidence>
<dbReference type="Pfam" id="PF00061">
    <property type="entry name" value="Lipocalin"/>
    <property type="match status" value="3"/>
</dbReference>
<feature type="domain" description="Lipocalin/cytosolic fatty-acid binding" evidence="7">
    <location>
        <begin position="328"/>
        <end position="443"/>
    </location>
</feature>
<sequence>MRAALLAALLAVVLVPSARAVWLGRLDPQQLMGSWYVLAVASGEKDFALEKATKSVEGVEVMLTSQNTLKMRASRHRLERCHLQAVELRRQNSRWVFGNPSRGVLEYRVLGTNFRDYAIVFTQLEAQEEAFSTVELYSRTPLASQEALGRFAKWSRSLGLLSQQQAELQRDFTCAHKVFPGMLPHGGQRKLGASIVQVQEVGQLKVVLALNRSRGCQTHSLILRRDRKKPVFRNTCAYPLGHRGLGEGLRGVEGFRVMVPDYSASVVYLRLGRAGRTTRTLLLFSRQPTCSFLSMKKFVNACEALGLASRAAVLPKDDQDVPGKNQESVTAMTFSVLEGGDLEAKVTSRVDGQCQEMSLVLEQTNDPGRYTAYGGKREVFVLPLRVQDHFILYCDGELDGRQIRVARLLAEGRNQENSPEAWEEFTEFAKAKGLNLEIFRPLQSANLSWAVDQPCLLGARKVLEGGDLRCAGGAAWGCLRGSGGHRVEGAGRGGVAGEVEERRPPGSRVFQISGKWFITAFVETEGHTGDSVFPVTFSVLSDTHVWASTTHRTRGFCYDMDVVLEKTSRPGTYTASRGKTHVDVEELPAKDHLVFYCEGPFEAGRFRTAKLLSRNPEVNPEALEAFKKFVQRKGFSLEDVFTPEQTDPPGATCHLTAS</sequence>
<dbReference type="GO" id="GO:0005615">
    <property type="term" value="C:extracellular space"/>
    <property type="evidence" value="ECO:0007669"/>
    <property type="project" value="TreeGrafter"/>
</dbReference>
<feature type="chain" id="PRO_5025455242" description="Lipocalin/cytosolic fatty-acid binding domain-containing protein" evidence="6">
    <location>
        <begin position="21"/>
        <end position="658"/>
    </location>
</feature>
<keyword evidence="3" id="KW-0813">Transport</keyword>
<evidence type="ECO:0000256" key="5">
    <source>
        <dbReference type="ARBA" id="ARBA00022729"/>
    </source>
</evidence>
<evidence type="ECO:0000256" key="2">
    <source>
        <dbReference type="ARBA" id="ARBA00006889"/>
    </source>
</evidence>
<evidence type="ECO:0000259" key="7">
    <source>
        <dbReference type="Pfam" id="PF00061"/>
    </source>
</evidence>
<dbReference type="Proteomes" id="UP000322234">
    <property type="component" value="Unassembled WGS sequence"/>
</dbReference>
<accession>A0A6B0S755</accession>
<feature type="signal peptide" evidence="6">
    <location>
        <begin position="1"/>
        <end position="20"/>
    </location>
</feature>
<keyword evidence="9" id="KW-1185">Reference proteome</keyword>
<organism evidence="8 9">
    <name type="scientific">Bos mutus</name>
    <name type="common">wild yak</name>
    <dbReference type="NCBI Taxonomy" id="72004"/>
    <lineage>
        <taxon>Eukaryota</taxon>
        <taxon>Metazoa</taxon>
        <taxon>Chordata</taxon>
        <taxon>Craniata</taxon>
        <taxon>Vertebrata</taxon>
        <taxon>Euteleostomi</taxon>
        <taxon>Mammalia</taxon>
        <taxon>Eutheria</taxon>
        <taxon>Laurasiatheria</taxon>
        <taxon>Artiodactyla</taxon>
        <taxon>Ruminantia</taxon>
        <taxon>Pecora</taxon>
        <taxon>Bovidae</taxon>
        <taxon>Bovinae</taxon>
        <taxon>Bos</taxon>
    </lineage>
</organism>
<dbReference type="AlphaFoldDB" id="A0A6B0S755"/>